<dbReference type="EMBL" id="BPRB01000249">
    <property type="protein sequence ID" value="GJE61836.1"/>
    <property type="molecule type" value="Genomic_DNA"/>
</dbReference>
<keyword evidence="1" id="KW-0812">Transmembrane</keyword>
<dbReference type="Pfam" id="PF05656">
    <property type="entry name" value="DUF805"/>
    <property type="match status" value="1"/>
</dbReference>
<keyword evidence="1" id="KW-1133">Transmembrane helix</keyword>
<proteinExistence type="predicted"/>
<dbReference type="PANTHER" id="PTHR34980">
    <property type="entry name" value="INNER MEMBRANE PROTEIN-RELATED-RELATED"/>
    <property type="match status" value="1"/>
</dbReference>
<evidence type="ECO:0000313" key="2">
    <source>
        <dbReference type="EMBL" id="GJE61836.1"/>
    </source>
</evidence>
<reference evidence="2" key="2">
    <citation type="submission" date="2021-08" db="EMBL/GenBank/DDBJ databases">
        <authorList>
            <person name="Tani A."/>
            <person name="Ola A."/>
            <person name="Ogura Y."/>
            <person name="Katsura K."/>
            <person name="Hayashi T."/>
        </authorList>
    </citation>
    <scope>NUCLEOTIDE SEQUENCE</scope>
    <source>
        <strain evidence="2">DSM 23632</strain>
    </source>
</reference>
<accession>A0ABQ4U4Y9</accession>
<evidence type="ECO:0000256" key="1">
    <source>
        <dbReference type="SAM" id="Phobius"/>
    </source>
</evidence>
<sequence>MGLMTTMKTLLFSAQGRIARGQFWKGVLLSTLAILAAAFVLNMVLAQFIPNEAGPDGGFSVNGANALPFILVNLVVGVLLTWISICLGIKRFHDRGKPGIWVLIMFVPFIGGIWYLVETGFLKGTAGPNAFGPDPLGGQLPAPGAYVPAI</sequence>
<protein>
    <recommendedName>
        <fullName evidence="4">DUF805 domain-containing protein</fullName>
    </recommendedName>
</protein>
<dbReference type="PANTHER" id="PTHR34980:SF3">
    <property type="entry name" value="BLR8105 PROTEIN"/>
    <property type="match status" value="1"/>
</dbReference>
<feature type="transmembrane region" description="Helical" evidence="1">
    <location>
        <begin position="70"/>
        <end position="88"/>
    </location>
</feature>
<organism evidence="2 3">
    <name type="scientific">Methylobacterium trifolii</name>
    <dbReference type="NCBI Taxonomy" id="1003092"/>
    <lineage>
        <taxon>Bacteria</taxon>
        <taxon>Pseudomonadati</taxon>
        <taxon>Pseudomonadota</taxon>
        <taxon>Alphaproteobacteria</taxon>
        <taxon>Hyphomicrobiales</taxon>
        <taxon>Methylobacteriaceae</taxon>
        <taxon>Methylobacterium</taxon>
    </lineage>
</organism>
<dbReference type="Proteomes" id="UP001055057">
    <property type="component" value="Unassembled WGS sequence"/>
</dbReference>
<name>A0ABQ4U4Y9_9HYPH</name>
<comment type="caution">
    <text evidence="2">The sequence shown here is derived from an EMBL/GenBank/DDBJ whole genome shotgun (WGS) entry which is preliminary data.</text>
</comment>
<reference evidence="2" key="1">
    <citation type="journal article" date="2021" name="Front. Microbiol.">
        <title>Comprehensive Comparative Genomics and Phenotyping of Methylobacterium Species.</title>
        <authorList>
            <person name="Alessa O."/>
            <person name="Ogura Y."/>
            <person name="Fujitani Y."/>
            <person name="Takami H."/>
            <person name="Hayashi T."/>
            <person name="Sahin N."/>
            <person name="Tani A."/>
        </authorList>
    </citation>
    <scope>NUCLEOTIDE SEQUENCE</scope>
    <source>
        <strain evidence="2">DSM 23632</strain>
    </source>
</reference>
<evidence type="ECO:0000313" key="3">
    <source>
        <dbReference type="Proteomes" id="UP001055057"/>
    </source>
</evidence>
<keyword evidence="3" id="KW-1185">Reference proteome</keyword>
<gene>
    <name evidence="2" type="ORF">MPOCJGCO_3962</name>
</gene>
<evidence type="ECO:0008006" key="4">
    <source>
        <dbReference type="Google" id="ProtNLM"/>
    </source>
</evidence>
<keyword evidence="1" id="KW-0472">Membrane</keyword>
<dbReference type="InterPro" id="IPR008523">
    <property type="entry name" value="DUF805"/>
</dbReference>
<feature type="transmembrane region" description="Helical" evidence="1">
    <location>
        <begin position="100"/>
        <end position="117"/>
    </location>
</feature>